<dbReference type="InterPro" id="IPR036397">
    <property type="entry name" value="RNaseH_sf"/>
</dbReference>
<proteinExistence type="predicted"/>
<dbReference type="OrthoDB" id="411823at2759"/>
<reference evidence="2 3" key="1">
    <citation type="journal article" date="2019" name="Commun. Biol.">
        <title>The bagworm genome reveals a unique fibroin gene that provides high tensile strength.</title>
        <authorList>
            <person name="Kono N."/>
            <person name="Nakamura H."/>
            <person name="Ohtoshi R."/>
            <person name="Tomita M."/>
            <person name="Numata K."/>
            <person name="Arakawa K."/>
        </authorList>
    </citation>
    <scope>NUCLEOTIDE SEQUENCE [LARGE SCALE GENOMIC DNA]</scope>
</reference>
<dbReference type="SUPFAM" id="SSF53098">
    <property type="entry name" value="Ribonuclease H-like"/>
    <property type="match status" value="1"/>
</dbReference>
<dbReference type="AlphaFoldDB" id="A0A4C1T1G9"/>
<protein>
    <recommendedName>
        <fullName evidence="4">RNase H type-1 domain-containing protein</fullName>
    </recommendedName>
</protein>
<dbReference type="GO" id="GO:0003676">
    <property type="term" value="F:nucleic acid binding"/>
    <property type="evidence" value="ECO:0007669"/>
    <property type="project" value="InterPro"/>
</dbReference>
<sequence length="139" mass="15567">MDYLPPGKELEKYITNTERPHPAKVMSIEYEFIDESDPDPLGKIAGPHIYTDGSKINGKGRSIGGRTTLNQSFQILSLHPSCSAYQAEMYALYRAVAMVKANRESSENFECLKIITGAPEKSKSGTSMSTRNKEKYKKR</sequence>
<gene>
    <name evidence="2" type="ORF">EVAR_92169_1</name>
</gene>
<feature type="region of interest" description="Disordered" evidence="1">
    <location>
        <begin position="120"/>
        <end position="139"/>
    </location>
</feature>
<evidence type="ECO:0000256" key="1">
    <source>
        <dbReference type="SAM" id="MobiDB-lite"/>
    </source>
</evidence>
<name>A0A4C1T1G9_EUMVA</name>
<keyword evidence="3" id="KW-1185">Reference proteome</keyword>
<evidence type="ECO:0000313" key="2">
    <source>
        <dbReference type="EMBL" id="GBP07308.1"/>
    </source>
</evidence>
<accession>A0A4C1T1G9</accession>
<dbReference type="Proteomes" id="UP000299102">
    <property type="component" value="Unassembled WGS sequence"/>
</dbReference>
<comment type="caution">
    <text evidence="2">The sequence shown here is derived from an EMBL/GenBank/DDBJ whole genome shotgun (WGS) entry which is preliminary data.</text>
</comment>
<dbReference type="EMBL" id="BGZK01000025">
    <property type="protein sequence ID" value="GBP07308.1"/>
    <property type="molecule type" value="Genomic_DNA"/>
</dbReference>
<dbReference type="Gene3D" id="3.30.420.10">
    <property type="entry name" value="Ribonuclease H-like superfamily/Ribonuclease H"/>
    <property type="match status" value="1"/>
</dbReference>
<evidence type="ECO:0008006" key="4">
    <source>
        <dbReference type="Google" id="ProtNLM"/>
    </source>
</evidence>
<dbReference type="InterPro" id="IPR012337">
    <property type="entry name" value="RNaseH-like_sf"/>
</dbReference>
<evidence type="ECO:0000313" key="3">
    <source>
        <dbReference type="Proteomes" id="UP000299102"/>
    </source>
</evidence>
<organism evidence="2 3">
    <name type="scientific">Eumeta variegata</name>
    <name type="common">Bagworm moth</name>
    <name type="synonym">Eumeta japonica</name>
    <dbReference type="NCBI Taxonomy" id="151549"/>
    <lineage>
        <taxon>Eukaryota</taxon>
        <taxon>Metazoa</taxon>
        <taxon>Ecdysozoa</taxon>
        <taxon>Arthropoda</taxon>
        <taxon>Hexapoda</taxon>
        <taxon>Insecta</taxon>
        <taxon>Pterygota</taxon>
        <taxon>Neoptera</taxon>
        <taxon>Endopterygota</taxon>
        <taxon>Lepidoptera</taxon>
        <taxon>Glossata</taxon>
        <taxon>Ditrysia</taxon>
        <taxon>Tineoidea</taxon>
        <taxon>Psychidae</taxon>
        <taxon>Oiketicinae</taxon>
        <taxon>Eumeta</taxon>
    </lineage>
</organism>